<dbReference type="InterPro" id="IPR036188">
    <property type="entry name" value="FAD/NAD-bd_sf"/>
</dbReference>
<dbReference type="PANTHER" id="PTHR43498:SF1">
    <property type="entry name" value="COB--COM HETERODISULFIDE REDUCTASE IRON-SULFUR SUBUNIT A"/>
    <property type="match status" value="1"/>
</dbReference>
<dbReference type="Gene3D" id="3.50.50.60">
    <property type="entry name" value="FAD/NAD(P)-binding domain"/>
    <property type="match status" value="1"/>
</dbReference>
<dbReference type="Pfam" id="PF12831">
    <property type="entry name" value="FAD_oxidored"/>
    <property type="match status" value="1"/>
</dbReference>
<reference evidence="6 7" key="1">
    <citation type="submission" date="2023-11" db="EMBL/GenBank/DDBJ databases">
        <title>Analysis of the Genomes of Mucilaginibacter gossypii cycad 4 and M. sabulilitoris SNA2: microbes with the potential for plant growth promotion.</title>
        <authorList>
            <person name="Hirsch A.M."/>
            <person name="Humm E."/>
            <person name="Rubbi M."/>
            <person name="Del Vecchio G."/>
            <person name="Ha S.M."/>
            <person name="Pellegrini M."/>
            <person name="Gunsalus R.P."/>
        </authorList>
    </citation>
    <scope>NUCLEOTIDE SEQUENCE [LARGE SCALE GENOMIC DNA]</scope>
    <source>
        <strain evidence="6 7">SNA2</strain>
    </source>
</reference>
<protein>
    <submittedName>
        <fullName evidence="6">FAD-dependent oxidoreductase</fullName>
    </submittedName>
</protein>
<sequence length="569" mass="64300">MLNNEGNELSSFALKPNYHDVENYLLSRKPNLQLIDKEISTIIEKMKKIHIVIALLIFYAFKLNAADKPTVVVYGGTPGGISAAVAAARQGAKVILIEQTRHVGGMNTSGIGTAETEHMIEETISGIPLEIYTRIGKAYGMNKPAFYFESHVAEKIFVDMLAEQHVSVIYEAFVNKVNKRDDAIKSITLTNGKTVSGDTFIDATYEGDLMARAGVSYTYGRESRAQYNESLAGIRLLDKPIDVSPYDDNEKLLPGFIEAKKLSNGEASKRIINYNFRLMMSTNFDRVPFPLPLHYYANRFITLKRLLAEHPNTKLSDIIDLYSWNYPPGKFEANNKQNSVISLGLFGGNTNYPDAGYEKRKQIFQDHKDWTLGLLYFLQHDQSVPKQLHDEANRYGLAPDEFKDNHNFPYYLYIREARRMVGSYVQTQKDIFEEPKKTDAIALGSHFVDCHHVQKVAISKTQYINEGRIWAKVEQPYELSYRVIIPKENECTNLLVPVCVSASHVGFCSVRVEVTWMQLGQAAGIAATIAAKTKKPVQDIDVNQLQQVLKKGGVILNRDEKHWINNDKS</sequence>
<dbReference type="PANTHER" id="PTHR43498">
    <property type="entry name" value="FERREDOXIN:COB-COM HETERODISULFIDE REDUCTASE SUBUNIT A"/>
    <property type="match status" value="1"/>
</dbReference>
<keyword evidence="1" id="KW-0004">4Fe-4S</keyword>
<dbReference type="RefSeq" id="WP_321562865.1">
    <property type="nucleotide sequence ID" value="NZ_CP139558.1"/>
</dbReference>
<evidence type="ECO:0000313" key="7">
    <source>
        <dbReference type="Proteomes" id="UP001324380"/>
    </source>
</evidence>
<dbReference type="EMBL" id="CP139558">
    <property type="protein sequence ID" value="WPU93731.1"/>
    <property type="molecule type" value="Genomic_DNA"/>
</dbReference>
<keyword evidence="2" id="KW-0479">Metal-binding</keyword>
<evidence type="ECO:0000313" key="6">
    <source>
        <dbReference type="EMBL" id="WPU93731.1"/>
    </source>
</evidence>
<proteinExistence type="predicted"/>
<evidence type="ECO:0000256" key="3">
    <source>
        <dbReference type="ARBA" id="ARBA00023002"/>
    </source>
</evidence>
<dbReference type="InterPro" id="IPR039650">
    <property type="entry name" value="HdrA-like"/>
</dbReference>
<evidence type="ECO:0000256" key="2">
    <source>
        <dbReference type="ARBA" id="ARBA00022723"/>
    </source>
</evidence>
<evidence type="ECO:0000256" key="1">
    <source>
        <dbReference type="ARBA" id="ARBA00022485"/>
    </source>
</evidence>
<evidence type="ECO:0000256" key="5">
    <source>
        <dbReference type="ARBA" id="ARBA00023014"/>
    </source>
</evidence>
<keyword evidence="5" id="KW-0411">Iron-sulfur</keyword>
<name>A0ABZ0TKM7_9SPHI</name>
<keyword evidence="3" id="KW-0560">Oxidoreductase</keyword>
<dbReference type="SUPFAM" id="SSF51905">
    <property type="entry name" value="FAD/NAD(P)-binding domain"/>
    <property type="match status" value="1"/>
</dbReference>
<keyword evidence="4" id="KW-0408">Iron</keyword>
<organism evidence="6 7">
    <name type="scientific">Mucilaginibacter sabulilitoris</name>
    <dbReference type="NCBI Taxonomy" id="1173583"/>
    <lineage>
        <taxon>Bacteria</taxon>
        <taxon>Pseudomonadati</taxon>
        <taxon>Bacteroidota</taxon>
        <taxon>Sphingobacteriia</taxon>
        <taxon>Sphingobacteriales</taxon>
        <taxon>Sphingobacteriaceae</taxon>
        <taxon>Mucilaginibacter</taxon>
    </lineage>
</organism>
<dbReference type="Proteomes" id="UP001324380">
    <property type="component" value="Chromosome"/>
</dbReference>
<evidence type="ECO:0000256" key="4">
    <source>
        <dbReference type="ARBA" id="ARBA00023004"/>
    </source>
</evidence>
<gene>
    <name evidence="6" type="ORF">SNE25_30905</name>
</gene>
<accession>A0ABZ0TKM7</accession>
<keyword evidence="7" id="KW-1185">Reference proteome</keyword>